<evidence type="ECO:0000313" key="3">
    <source>
        <dbReference type="EMBL" id="MCP1101928.1"/>
    </source>
</evidence>
<evidence type="ECO:0000256" key="1">
    <source>
        <dbReference type="SAM" id="MobiDB-lite"/>
    </source>
</evidence>
<feature type="region of interest" description="Disordered" evidence="1">
    <location>
        <begin position="23"/>
        <end position="60"/>
    </location>
</feature>
<name>A0ABT1E815_9FIRM</name>
<dbReference type="Proteomes" id="UP001523566">
    <property type="component" value="Unassembled WGS sequence"/>
</dbReference>
<reference evidence="3 4" key="1">
    <citation type="journal article" date="2022" name="Genome Biol. Evol.">
        <title>Host diet, physiology and behaviors set the stage for Lachnospiraceae cladogenesis.</title>
        <authorList>
            <person name="Vera-Ponce De Leon A."/>
            <person name="Schneider M."/>
            <person name="Jahnes B.C."/>
            <person name="Sadowski V."/>
            <person name="Camuy-Velez L.A."/>
            <person name="Duan J."/>
            <person name="Sabree Z.L."/>
        </authorList>
    </citation>
    <scope>NUCLEOTIDE SEQUENCE [LARGE SCALE GENOMIC DNA]</scope>
    <source>
        <strain evidence="3 4">PAL113</strain>
    </source>
</reference>
<accession>A0ABT1E815</accession>
<keyword evidence="4" id="KW-1185">Reference proteome</keyword>
<organism evidence="3 4">
    <name type="scientific">Aequitasia blattaphilus</name>
    <dbReference type="NCBI Taxonomy" id="2949332"/>
    <lineage>
        <taxon>Bacteria</taxon>
        <taxon>Bacillati</taxon>
        <taxon>Bacillota</taxon>
        <taxon>Clostridia</taxon>
        <taxon>Lachnospirales</taxon>
        <taxon>Lachnospiraceae</taxon>
        <taxon>Aequitasia</taxon>
    </lineage>
</organism>
<feature type="compositionally biased region" description="Basic and acidic residues" evidence="1">
    <location>
        <begin position="24"/>
        <end position="60"/>
    </location>
</feature>
<protein>
    <recommendedName>
        <fullName evidence="5">Lipoprotein</fullName>
    </recommendedName>
</protein>
<evidence type="ECO:0000313" key="4">
    <source>
        <dbReference type="Proteomes" id="UP001523566"/>
    </source>
</evidence>
<dbReference type="PROSITE" id="PS51257">
    <property type="entry name" value="PROKAR_LIPOPROTEIN"/>
    <property type="match status" value="1"/>
</dbReference>
<gene>
    <name evidence="3" type="ORF">NK125_05790</name>
</gene>
<sequence>MKKRLLMAVVALMLLTVTACSKPAQEKKEEPVQEEQQKAEEPKEEEKVEEKKVEEKKETGTVDSEWTEMEFIFDGVNMKLLETPYKTLEENGWTFNMADYGYEDGYILNPKDKLTSTIDLTNEKYLEDKYAVRVSAGFINTTDGAVDVTESNVWAIQADVSSAMKKGEPYPDFVLAGGITWGATYEEIKAAYGEPSEEPYRSEDLGYYTYEYKNEYSQNMRFVVYDEMGLTEIDIHNYGN</sequence>
<comment type="caution">
    <text evidence="3">The sequence shown here is derived from an EMBL/GenBank/DDBJ whole genome shotgun (WGS) entry which is preliminary data.</text>
</comment>
<keyword evidence="2" id="KW-0732">Signal</keyword>
<dbReference type="EMBL" id="JAMZFW010000006">
    <property type="protein sequence ID" value="MCP1101928.1"/>
    <property type="molecule type" value="Genomic_DNA"/>
</dbReference>
<feature type="signal peptide" evidence="2">
    <location>
        <begin position="1"/>
        <end position="21"/>
    </location>
</feature>
<evidence type="ECO:0008006" key="5">
    <source>
        <dbReference type="Google" id="ProtNLM"/>
    </source>
</evidence>
<proteinExistence type="predicted"/>
<feature type="chain" id="PRO_5046349327" description="Lipoprotein" evidence="2">
    <location>
        <begin position="22"/>
        <end position="240"/>
    </location>
</feature>
<evidence type="ECO:0000256" key="2">
    <source>
        <dbReference type="SAM" id="SignalP"/>
    </source>
</evidence>
<dbReference type="RefSeq" id="WP_262065717.1">
    <property type="nucleotide sequence ID" value="NZ_JAMXOD010000006.1"/>
</dbReference>